<dbReference type="Proteomes" id="UP000005297">
    <property type="component" value="Unassembled WGS sequence"/>
</dbReference>
<comment type="caution">
    <text evidence="1">The sequence shown here is derived from an EMBL/GenBank/DDBJ whole genome shotgun (WGS) entry which is preliminary data.</text>
</comment>
<organism evidence="1 2">
    <name type="scientific">Mariprofundus ferrooxydans PV-1</name>
    <dbReference type="NCBI Taxonomy" id="314345"/>
    <lineage>
        <taxon>Bacteria</taxon>
        <taxon>Pseudomonadati</taxon>
        <taxon>Pseudomonadota</taxon>
        <taxon>Candidatius Mariprofundia</taxon>
        <taxon>Mariprofundales</taxon>
        <taxon>Mariprofundaceae</taxon>
        <taxon>Mariprofundus</taxon>
    </lineage>
</organism>
<accession>Q0F1T4</accession>
<reference evidence="1 2" key="1">
    <citation type="submission" date="2006-09" db="EMBL/GenBank/DDBJ databases">
        <authorList>
            <person name="Emerson D."/>
            <person name="Ferriera S."/>
            <person name="Johnson J."/>
            <person name="Kravitz S."/>
            <person name="Halpern A."/>
            <person name="Remington K."/>
            <person name="Beeson K."/>
            <person name="Tran B."/>
            <person name="Rogers Y.-H."/>
            <person name="Friedman R."/>
            <person name="Venter J.C."/>
        </authorList>
    </citation>
    <scope>NUCLEOTIDE SEQUENCE [LARGE SCALE GENOMIC DNA]</scope>
    <source>
        <strain evidence="1 2">PV-1</strain>
    </source>
</reference>
<sequence>MNKEGSGRAIVSVNDHPAMREAFAGFSMKTLQIGYTVGGAGKSKKTGELLIWNW</sequence>
<dbReference type="RefSeq" id="WP_009850835.1">
    <property type="nucleotide sequence ID" value="NZ_DS022295.1"/>
</dbReference>
<dbReference type="Gene3D" id="3.40.50.150">
    <property type="entry name" value="Vaccinia Virus protein VP39"/>
    <property type="match status" value="1"/>
</dbReference>
<dbReference type="HOGENOM" id="CLU_063430_11_1_0"/>
<evidence type="ECO:0000313" key="2">
    <source>
        <dbReference type="Proteomes" id="UP000005297"/>
    </source>
</evidence>
<dbReference type="GO" id="GO:0032259">
    <property type="term" value="P:methylation"/>
    <property type="evidence" value="ECO:0007669"/>
    <property type="project" value="UniProtKB-KW"/>
</dbReference>
<gene>
    <name evidence="1" type="ORF">SPV1_02672</name>
</gene>
<dbReference type="InterPro" id="IPR029063">
    <property type="entry name" value="SAM-dependent_MTases_sf"/>
</dbReference>
<protein>
    <submittedName>
        <fullName evidence="1">Type II DNA modification methyltransferase, putative</fullName>
    </submittedName>
</protein>
<dbReference type="InParanoid" id="Q0F1T4"/>
<dbReference type="OrthoDB" id="9805629at2"/>
<proteinExistence type="predicted"/>
<dbReference type="eggNOG" id="COG0338">
    <property type="taxonomic scope" value="Bacteria"/>
</dbReference>
<dbReference type="GO" id="GO:0008168">
    <property type="term" value="F:methyltransferase activity"/>
    <property type="evidence" value="ECO:0007669"/>
    <property type="project" value="UniProtKB-KW"/>
</dbReference>
<dbReference type="AlphaFoldDB" id="Q0F1T4"/>
<keyword evidence="1" id="KW-0489">Methyltransferase</keyword>
<keyword evidence="1" id="KW-0808">Transferase</keyword>
<dbReference type="EMBL" id="AATS01000002">
    <property type="protein sequence ID" value="EAU55816.1"/>
    <property type="molecule type" value="Genomic_DNA"/>
</dbReference>
<name>Q0F1T4_9PROT</name>
<evidence type="ECO:0000313" key="1">
    <source>
        <dbReference type="EMBL" id="EAU55816.1"/>
    </source>
</evidence>
<keyword evidence="2" id="KW-1185">Reference proteome</keyword>